<proteinExistence type="predicted"/>
<comment type="caution">
    <text evidence="1">The sequence shown here is derived from an EMBL/GenBank/DDBJ whole genome shotgun (WGS) entry which is preliminary data.</text>
</comment>
<name>A0ACC2TB91_9FUNG</name>
<dbReference type="EMBL" id="QTSX02003121">
    <property type="protein sequence ID" value="KAJ9071721.1"/>
    <property type="molecule type" value="Genomic_DNA"/>
</dbReference>
<reference evidence="1" key="1">
    <citation type="submission" date="2022-04" db="EMBL/GenBank/DDBJ databases">
        <title>Genome of the entomopathogenic fungus Entomophthora muscae.</title>
        <authorList>
            <person name="Elya C."/>
            <person name="Lovett B.R."/>
            <person name="Lee E."/>
            <person name="Macias A.M."/>
            <person name="Hajek A.E."/>
            <person name="De Bivort B.L."/>
            <person name="Kasson M.T."/>
            <person name="De Fine Licht H.H."/>
            <person name="Stajich J.E."/>
        </authorList>
    </citation>
    <scope>NUCLEOTIDE SEQUENCE</scope>
    <source>
        <strain evidence="1">Berkeley</strain>
    </source>
</reference>
<evidence type="ECO:0000313" key="1">
    <source>
        <dbReference type="EMBL" id="KAJ9071721.1"/>
    </source>
</evidence>
<sequence length="533" mass="56521">MSHSGEQGRNSNKSPQIGPGAYVSFSEDLEYTPNRSATHSNVILPSSVSSTNGLTKSLITAALVVCLASFQFGYHTGELNTPKDIFTNCPVEVSEKSGILSLPLCIHLTGAEFSAVTGMFPLGGVAGSLMGGALMDKLGRRGTLVWSNLVAAVGSLAMTLSVGLLSMLFGRLLVGIAGGISLVVVPAYLAEIAPIEIRGIFGMCNQLALVSGIVVSQSLGLAYATNATWRGILVGGMAISVLQVLGFPFCPESPWFLIDKPGRYADAENSLRRLRARSDVDAEISERGLLRTSADLPSYSSDTRDEIVACTSSPLSLGALCKSEYYRPGLLMLLFLHLTQQMSGINAVMYYSTSILQTTFGESAKIVTVLVNVTQFLLTFCASQVVEKWGRRSLIVLSSGFMGIFSAVLAFSINGGYSSLSAISLFLSVGSFAFGLGPLPFMLASELFDPNAVGAASALGLTINLTFNFGIAATFLPFSSLFPADQPGSTFYVFSLWLLGSALIFRRLLPETRASSPQANLAKLSNNVQSLYN</sequence>
<organism evidence="1 2">
    <name type="scientific">Entomophthora muscae</name>
    <dbReference type="NCBI Taxonomy" id="34485"/>
    <lineage>
        <taxon>Eukaryota</taxon>
        <taxon>Fungi</taxon>
        <taxon>Fungi incertae sedis</taxon>
        <taxon>Zoopagomycota</taxon>
        <taxon>Entomophthoromycotina</taxon>
        <taxon>Entomophthoromycetes</taxon>
        <taxon>Entomophthorales</taxon>
        <taxon>Entomophthoraceae</taxon>
        <taxon>Entomophthora</taxon>
    </lineage>
</organism>
<dbReference type="Proteomes" id="UP001165960">
    <property type="component" value="Unassembled WGS sequence"/>
</dbReference>
<protein>
    <submittedName>
        <fullName evidence="1">Uncharacterized protein</fullName>
    </submittedName>
</protein>
<keyword evidence="2" id="KW-1185">Reference proteome</keyword>
<gene>
    <name evidence="1" type="ORF">DSO57_1034193</name>
</gene>
<evidence type="ECO:0000313" key="2">
    <source>
        <dbReference type="Proteomes" id="UP001165960"/>
    </source>
</evidence>
<accession>A0ACC2TB91</accession>